<keyword evidence="8" id="KW-1185">Reference proteome</keyword>
<dbReference type="Gene3D" id="3.40.50.720">
    <property type="entry name" value="NAD(P)-binding Rossmann-like Domain"/>
    <property type="match status" value="2"/>
</dbReference>
<sequence>MKITLLNPLEVKEEIILDNKNKLEEMGHEFDYYDSLAKDDDEIIERLKDSDIAIITNKPLSANVIDNCQNLEMIDVAFTGVDHVDLDAVKKNGITLLNASGYSDDSVAELVIGLIIAVMRKFNENKENIFEDTNNSLMGETLKGKKIGIIGTGNIGIKLIELLKVFGCDILAYSRTEKEDVKAMGVSYVDLDTLLKESDVVSLHIPNNNETKGFLGKDELDKMKDNAILINCARGPVVDNDYLAKLLNEDKLRAGIDVFDMEQPLPKDYSLRNAKNVILTNHVAFYTKEAMENRAKIVFDNIYKYLDGNVINEIKL</sequence>
<dbReference type="SUPFAM" id="SSF52283">
    <property type="entry name" value="Formate/glycerate dehydrogenase catalytic domain-like"/>
    <property type="match status" value="1"/>
</dbReference>
<evidence type="ECO:0000259" key="6">
    <source>
        <dbReference type="Pfam" id="PF02826"/>
    </source>
</evidence>
<reference evidence="7 8" key="1">
    <citation type="submission" date="2018-08" db="EMBL/GenBank/DDBJ databases">
        <title>A genome reference for cultivated species of the human gut microbiota.</title>
        <authorList>
            <person name="Zou Y."/>
            <person name="Xue W."/>
            <person name="Luo G."/>
        </authorList>
    </citation>
    <scope>NUCLEOTIDE SEQUENCE [LARGE SCALE GENOMIC DNA]</scope>
    <source>
        <strain evidence="7 8">OF01-3</strain>
    </source>
</reference>
<dbReference type="EMBL" id="QVEU01000003">
    <property type="protein sequence ID" value="RGB76342.1"/>
    <property type="molecule type" value="Genomic_DNA"/>
</dbReference>
<evidence type="ECO:0000256" key="2">
    <source>
        <dbReference type="ARBA" id="ARBA00023002"/>
    </source>
</evidence>
<dbReference type="InterPro" id="IPR006139">
    <property type="entry name" value="D-isomer_2_OHA_DH_cat_dom"/>
</dbReference>
<dbReference type="PROSITE" id="PS00670">
    <property type="entry name" value="D_2_HYDROXYACID_DH_2"/>
    <property type="match status" value="1"/>
</dbReference>
<evidence type="ECO:0000256" key="3">
    <source>
        <dbReference type="ARBA" id="ARBA00023027"/>
    </source>
</evidence>
<feature type="domain" description="D-isomer specific 2-hydroxyacid dehydrogenase NAD-binding" evidence="6">
    <location>
        <begin position="112"/>
        <end position="284"/>
    </location>
</feature>
<dbReference type="GO" id="GO:0004617">
    <property type="term" value="F:phosphoglycerate dehydrogenase activity"/>
    <property type="evidence" value="ECO:0007669"/>
    <property type="project" value="UniProtKB-ARBA"/>
</dbReference>
<dbReference type="InterPro" id="IPR029753">
    <property type="entry name" value="D-isomer_DH_CS"/>
</dbReference>
<dbReference type="Pfam" id="PF00389">
    <property type="entry name" value="2-Hacid_dh"/>
    <property type="match status" value="1"/>
</dbReference>
<keyword evidence="2 4" id="KW-0560">Oxidoreductase</keyword>
<organism evidence="7 8">
    <name type="scientific">Anaerococcus nagyae</name>
    <dbReference type="NCBI Taxonomy" id="1755241"/>
    <lineage>
        <taxon>Bacteria</taxon>
        <taxon>Bacillati</taxon>
        <taxon>Bacillota</taxon>
        <taxon>Tissierellia</taxon>
        <taxon>Tissierellales</taxon>
        <taxon>Peptoniphilaceae</taxon>
        <taxon>Anaerococcus</taxon>
    </lineage>
</organism>
<dbReference type="GO" id="GO:0006564">
    <property type="term" value="P:L-serine biosynthetic process"/>
    <property type="evidence" value="ECO:0007669"/>
    <property type="project" value="UniProtKB-ARBA"/>
</dbReference>
<dbReference type="RefSeq" id="WP_117521225.1">
    <property type="nucleotide sequence ID" value="NZ_QVEU01000003.1"/>
</dbReference>
<dbReference type="InterPro" id="IPR006140">
    <property type="entry name" value="D-isomer_DH_NAD-bd"/>
</dbReference>
<dbReference type="InterPro" id="IPR029752">
    <property type="entry name" value="D-isomer_DH_CS1"/>
</dbReference>
<dbReference type="PROSITE" id="PS00065">
    <property type="entry name" value="D_2_HYDROXYACID_DH_1"/>
    <property type="match status" value="1"/>
</dbReference>
<evidence type="ECO:0000313" key="8">
    <source>
        <dbReference type="Proteomes" id="UP000261011"/>
    </source>
</evidence>
<dbReference type="PANTHER" id="PTHR43761:SF1">
    <property type="entry name" value="D-ISOMER SPECIFIC 2-HYDROXYACID DEHYDROGENASE CATALYTIC DOMAIN-CONTAINING PROTEIN-RELATED"/>
    <property type="match status" value="1"/>
</dbReference>
<dbReference type="SUPFAM" id="SSF51735">
    <property type="entry name" value="NAD(P)-binding Rossmann-fold domains"/>
    <property type="match status" value="1"/>
</dbReference>
<accession>A0A3E2TI33</accession>
<comment type="caution">
    <text evidence="7">The sequence shown here is derived from an EMBL/GenBank/DDBJ whole genome shotgun (WGS) entry which is preliminary data.</text>
</comment>
<dbReference type="Proteomes" id="UP000261011">
    <property type="component" value="Unassembled WGS sequence"/>
</dbReference>
<dbReference type="InterPro" id="IPR050418">
    <property type="entry name" value="D-iso_2-hydroxyacid_DH_PdxB"/>
</dbReference>
<dbReference type="InterPro" id="IPR036291">
    <property type="entry name" value="NAD(P)-bd_dom_sf"/>
</dbReference>
<dbReference type="GO" id="GO:0047545">
    <property type="term" value="F:(S)-2-hydroxyglutarate dehydrogenase activity"/>
    <property type="evidence" value="ECO:0007669"/>
    <property type="project" value="UniProtKB-ARBA"/>
</dbReference>
<feature type="domain" description="D-isomer specific 2-hydroxyacid dehydrogenase catalytic" evidence="5">
    <location>
        <begin position="22"/>
        <end position="311"/>
    </location>
</feature>
<name>A0A3E2TI33_9FIRM</name>
<proteinExistence type="inferred from homology"/>
<dbReference type="FunFam" id="3.40.50.720:FF:000041">
    <property type="entry name" value="D-3-phosphoglycerate dehydrogenase"/>
    <property type="match status" value="1"/>
</dbReference>
<dbReference type="Pfam" id="PF02826">
    <property type="entry name" value="2-Hacid_dh_C"/>
    <property type="match status" value="1"/>
</dbReference>
<evidence type="ECO:0000313" key="7">
    <source>
        <dbReference type="EMBL" id="RGB76342.1"/>
    </source>
</evidence>
<comment type="similarity">
    <text evidence="1 4">Belongs to the D-isomer specific 2-hydroxyacid dehydrogenase family.</text>
</comment>
<evidence type="ECO:0000259" key="5">
    <source>
        <dbReference type="Pfam" id="PF00389"/>
    </source>
</evidence>
<dbReference type="AlphaFoldDB" id="A0A3E2TI33"/>
<dbReference type="GO" id="GO:0051287">
    <property type="term" value="F:NAD binding"/>
    <property type="evidence" value="ECO:0007669"/>
    <property type="project" value="InterPro"/>
</dbReference>
<evidence type="ECO:0000256" key="4">
    <source>
        <dbReference type="RuleBase" id="RU003719"/>
    </source>
</evidence>
<protein>
    <submittedName>
        <fullName evidence="7">Hydroxyacid dehydrogenase</fullName>
    </submittedName>
</protein>
<dbReference type="OrthoDB" id="9805416at2"/>
<dbReference type="PANTHER" id="PTHR43761">
    <property type="entry name" value="D-ISOMER SPECIFIC 2-HYDROXYACID DEHYDROGENASE FAMILY PROTEIN (AFU_ORTHOLOGUE AFUA_1G13630)"/>
    <property type="match status" value="1"/>
</dbReference>
<evidence type="ECO:0000256" key="1">
    <source>
        <dbReference type="ARBA" id="ARBA00005854"/>
    </source>
</evidence>
<keyword evidence="3" id="KW-0520">NAD</keyword>
<dbReference type="PROSITE" id="PS00671">
    <property type="entry name" value="D_2_HYDROXYACID_DH_3"/>
    <property type="match status" value="1"/>
</dbReference>
<gene>
    <name evidence="7" type="ORF">DXA39_04020</name>
</gene>